<dbReference type="EMBL" id="UHAQ01000003">
    <property type="protein sequence ID" value="SUK82095.1"/>
    <property type="molecule type" value="Genomic_DNA"/>
</dbReference>
<dbReference type="GO" id="GO:0005524">
    <property type="term" value="F:ATP binding"/>
    <property type="evidence" value="ECO:0007669"/>
    <property type="project" value="UniProtKB-KW"/>
</dbReference>
<keyword evidence="2 7" id="KW-0808">Transferase</keyword>
<dbReference type="Pfam" id="PF00069">
    <property type="entry name" value="Pkinase"/>
    <property type="match status" value="1"/>
</dbReference>
<name>A0A380E0V1_STAAU</name>
<sequence>MILELLKALSETSLTQTNHVLGTVQYFSPEQAKGEATDECTDIYSIGIVLYEMLVGEPPFNGETAVSIAIKHIQDSVPNVTTDVRKDIPQSLSNVILRATEKDKANRYKQFKK</sequence>
<gene>
    <name evidence="7" type="primary">prkC_3</name>
    <name evidence="7" type="ORF">NCTC5664_02299</name>
</gene>
<keyword evidence="5" id="KW-0067">ATP-binding</keyword>
<proteinExistence type="predicted"/>
<dbReference type="SUPFAM" id="SSF56112">
    <property type="entry name" value="Protein kinase-like (PK-like)"/>
    <property type="match status" value="1"/>
</dbReference>
<dbReference type="PANTHER" id="PTHR24350">
    <property type="entry name" value="SERINE/THREONINE-PROTEIN KINASE IAL-RELATED"/>
    <property type="match status" value="1"/>
</dbReference>
<dbReference type="PROSITE" id="PS50011">
    <property type="entry name" value="PROTEIN_KINASE_DOM"/>
    <property type="match status" value="1"/>
</dbReference>
<dbReference type="InterPro" id="IPR030616">
    <property type="entry name" value="Aur-like"/>
</dbReference>
<dbReference type="GO" id="GO:0004674">
    <property type="term" value="F:protein serine/threonine kinase activity"/>
    <property type="evidence" value="ECO:0007669"/>
    <property type="project" value="UniProtKB-KW"/>
</dbReference>
<dbReference type="Proteomes" id="UP000254502">
    <property type="component" value="Unassembled WGS sequence"/>
</dbReference>
<reference evidence="7 8" key="1">
    <citation type="submission" date="2018-06" db="EMBL/GenBank/DDBJ databases">
        <authorList>
            <consortium name="Pathogen Informatics"/>
            <person name="Doyle S."/>
        </authorList>
    </citation>
    <scope>NUCLEOTIDE SEQUENCE [LARGE SCALE GENOMIC DNA]</scope>
    <source>
        <strain evidence="7 8">NCTC5664</strain>
    </source>
</reference>
<evidence type="ECO:0000259" key="6">
    <source>
        <dbReference type="PROSITE" id="PS50011"/>
    </source>
</evidence>
<evidence type="ECO:0000256" key="5">
    <source>
        <dbReference type="ARBA" id="ARBA00022840"/>
    </source>
</evidence>
<evidence type="ECO:0000313" key="7">
    <source>
        <dbReference type="EMBL" id="SUK82095.1"/>
    </source>
</evidence>
<accession>A0A380E0V1</accession>
<keyword evidence="1 7" id="KW-0723">Serine/threonine-protein kinase</keyword>
<dbReference type="EC" id="2.7.11.1" evidence="7"/>
<evidence type="ECO:0000256" key="4">
    <source>
        <dbReference type="ARBA" id="ARBA00022777"/>
    </source>
</evidence>
<evidence type="ECO:0000256" key="2">
    <source>
        <dbReference type="ARBA" id="ARBA00022679"/>
    </source>
</evidence>
<dbReference type="InterPro" id="IPR011009">
    <property type="entry name" value="Kinase-like_dom_sf"/>
</dbReference>
<organism evidence="7 8">
    <name type="scientific">Staphylococcus aureus</name>
    <dbReference type="NCBI Taxonomy" id="1280"/>
    <lineage>
        <taxon>Bacteria</taxon>
        <taxon>Bacillati</taxon>
        <taxon>Bacillota</taxon>
        <taxon>Bacilli</taxon>
        <taxon>Bacillales</taxon>
        <taxon>Staphylococcaceae</taxon>
        <taxon>Staphylococcus</taxon>
    </lineage>
</organism>
<evidence type="ECO:0000256" key="1">
    <source>
        <dbReference type="ARBA" id="ARBA00022527"/>
    </source>
</evidence>
<keyword evidence="4 7" id="KW-0418">Kinase</keyword>
<feature type="domain" description="Protein kinase" evidence="6">
    <location>
        <begin position="1"/>
        <end position="113"/>
    </location>
</feature>
<dbReference type="AlphaFoldDB" id="A0A380E0V1"/>
<evidence type="ECO:0000313" key="8">
    <source>
        <dbReference type="Proteomes" id="UP000254502"/>
    </source>
</evidence>
<dbReference type="Gene3D" id="1.10.510.10">
    <property type="entry name" value="Transferase(Phosphotransferase) domain 1"/>
    <property type="match status" value="1"/>
</dbReference>
<keyword evidence="3" id="KW-0547">Nucleotide-binding</keyword>
<protein>
    <submittedName>
        <fullName evidence="7">Serine/threonine protein kinase PrkC, regulator of stationary phase</fullName>
        <ecNumber evidence="7">2.7.11.1</ecNumber>
    </submittedName>
</protein>
<dbReference type="InterPro" id="IPR000719">
    <property type="entry name" value="Prot_kinase_dom"/>
</dbReference>
<evidence type="ECO:0000256" key="3">
    <source>
        <dbReference type="ARBA" id="ARBA00022741"/>
    </source>
</evidence>